<feature type="signal peptide" evidence="2">
    <location>
        <begin position="1"/>
        <end position="24"/>
    </location>
</feature>
<comment type="caution">
    <text evidence="4">The sequence shown here is derived from an EMBL/GenBank/DDBJ whole genome shotgun (WGS) entry which is preliminary data.</text>
</comment>
<gene>
    <name evidence="4" type="ORF">ES674_13210</name>
</gene>
<proteinExistence type="predicted"/>
<organism evidence="4 5">
    <name type="scientific">Bizionia myxarmorum</name>
    <dbReference type="NCBI Taxonomy" id="291186"/>
    <lineage>
        <taxon>Bacteria</taxon>
        <taxon>Pseudomonadati</taxon>
        <taxon>Bacteroidota</taxon>
        <taxon>Flavobacteriia</taxon>
        <taxon>Flavobacteriales</taxon>
        <taxon>Flavobacteriaceae</taxon>
        <taxon>Bizionia</taxon>
    </lineage>
</organism>
<sequence>MIRKLLLLTSILCFSVFTDIFAQAPINDNPCNAVGLTVNSDFNCGVITAGTTINATASAHPDDVSGAPNNDVWYSFVATSTQHRVQLRNIINQGGGTSTSTDMGIGVYDGTSGCSSLILEGSSDPETYDIGGLTIGTLYYVRVYGWYSSIQNNNFNICIGTPPPPQGNDDPCGAVSLTVNSDLSCTNTTSSTVVGATNSGINACLGTENNDVWFSFVATNTNHSINLLNITGSTTDMVHAVYGGFIDPDCSVAVGDNISCSDPNSSAIGGLTVGQTYFVQVYTYYTGSATTTFDICIGTPPPGPANDDPCGAVSLTVNPDYSCANTTSGTVASATNSGLNPCYGTANNDVWYSFVATNTSHTVDILNVSGFTDMYHAVYGGFITPDCSVDASDNIGCSDANSSSIGGLTVGQTYFVQVYTYSNGASTATFDICIGTPPPPPANDDPCGSIALTVNPNYSCASTTPGTIASATNSGVNVCGGTEDDDVWYHFVATGPSHTVDLINIAGSTTDLYHALYGPFTNANPPNCTNAAVAGSNISCSDPNSSTLTGLIAGRTYFVQAYSWTSTPGQTTTFDICIGTPPPPPSNDEPCEAISLTPNSICNYSFYTNASATASTGVTAPGCGSYSGGDVWFSVLVDSTGEMTIDTETAAITDSGMAAYSGTCGALTLIECDDDDSANGAMSQIILTGRTPGETIYIRFWEYGNDNQGTFGICATSPIPPDVYGVYLPCPGEPSEPLTSTIECQGALSIGNTINGNLNAATNNVALQPLIFISSADPCQFDATDTSNYTSVNFTVDATGTYVFAAETPIPYFDSMGYIYETASGFTPGTCSPGYIAGDDDDGPNLDPLITANLTVGVTYTLVTTKFAFGSTTHTGAFTWNVTGPPRGIDWYTTPTGGTPIGSGSTFDPVGVAGSPLADTNTAGLYSFWGACPSTPGVRFQADYIIGKMWNGSQSTDWYNANNWTPLGIPTSADCVVIPNITNSNNLSPIVLGLTPPIPPLPGLGKSLRVDNNGHLELLQYANLIIADGIDVANNGRIVLRSGSNLIQVTNTGITNSGTINMQRTVNNLLPQDYVYWSSPVDGFNITQVSPNSNLRYKWIPTISGNGAGNYGNWEATSEIMQSGKGYIVRGVSGALTFPTTPANTVEFRGTPRNGATQIPVSRGTYTGGPYTGAGNTQATALDDNWNLIGNPYPSAISADAFIAQNAGNMSSPIIAGTVYLWTHVSAPISATDPFYGNYVYNYNANDYIAYNGTGSNPPNFNGNIGAGQAFFVLMNDGASTPSNVEFNNSMRFDSALAPYDNNEFFRDGENTNRSPLEKHRIWIDLVASNNKANSILVGYIENATNYVDILFDGHELSETSNRFYSLVSSEEMAIQGRALPFVDSDLVPLGVKIATNGNYKIALNTLDGLFSETDQTIYIEDIYTNTIHNIRMSPYSFHSETGIFNDRFILRYTDNALSLDDFNANSGITISAPNSNYIKVSSKNSAIKSVYVYDMLGRQLIQKLNINSQEIVIDNMSFSEGTYIVKAITTNNITRIEKVVLKH</sequence>
<dbReference type="NCBIfam" id="TIGR04183">
    <property type="entry name" value="Por_Secre_tail"/>
    <property type="match status" value="1"/>
</dbReference>
<evidence type="ECO:0000313" key="4">
    <source>
        <dbReference type="EMBL" id="TYB75779.1"/>
    </source>
</evidence>
<evidence type="ECO:0000256" key="1">
    <source>
        <dbReference type="ARBA" id="ARBA00022729"/>
    </source>
</evidence>
<feature type="domain" description="T9SS-like galactose binding" evidence="3">
    <location>
        <begin position="452"/>
        <end position="576"/>
    </location>
</feature>
<dbReference type="Pfam" id="PF23759">
    <property type="entry name" value="GBD_T9SS_assoc"/>
    <property type="match status" value="3"/>
</dbReference>
<accession>A0A5D0R3Z9</accession>
<dbReference type="InterPro" id="IPR056600">
    <property type="entry name" value="GBD_T9SS_assoc"/>
</dbReference>
<keyword evidence="5" id="KW-1185">Reference proteome</keyword>
<dbReference type="OrthoDB" id="1652165at2"/>
<dbReference type="EMBL" id="VSKK01000004">
    <property type="protein sequence ID" value="TYB75779.1"/>
    <property type="molecule type" value="Genomic_DNA"/>
</dbReference>
<dbReference type="RefSeq" id="WP_148404757.1">
    <property type="nucleotide sequence ID" value="NZ_VSKK01000004.1"/>
</dbReference>
<keyword evidence="1 2" id="KW-0732">Signal</keyword>
<name>A0A5D0R3Z9_9FLAO</name>
<evidence type="ECO:0000256" key="2">
    <source>
        <dbReference type="SAM" id="SignalP"/>
    </source>
</evidence>
<dbReference type="Proteomes" id="UP000323720">
    <property type="component" value="Unassembled WGS sequence"/>
</dbReference>
<feature type="domain" description="T9SS-like galactose binding" evidence="3">
    <location>
        <begin position="306"/>
        <end position="432"/>
    </location>
</feature>
<protein>
    <submittedName>
        <fullName evidence="4">T9SS type A sorting domain-containing protein</fullName>
    </submittedName>
</protein>
<feature type="domain" description="T9SS-like galactose binding" evidence="3">
    <location>
        <begin position="169"/>
        <end position="295"/>
    </location>
</feature>
<reference evidence="4 5" key="1">
    <citation type="submission" date="2019-08" db="EMBL/GenBank/DDBJ databases">
        <title>Genomes of Antarctic Bizionia species.</title>
        <authorList>
            <person name="Bowman J.P."/>
        </authorList>
    </citation>
    <scope>NUCLEOTIDE SEQUENCE [LARGE SCALE GENOMIC DNA]</scope>
    <source>
        <strain evidence="4 5">ADA-4</strain>
    </source>
</reference>
<dbReference type="InterPro" id="IPR026444">
    <property type="entry name" value="Secre_tail"/>
</dbReference>
<evidence type="ECO:0000313" key="5">
    <source>
        <dbReference type="Proteomes" id="UP000323720"/>
    </source>
</evidence>
<evidence type="ECO:0000259" key="3">
    <source>
        <dbReference type="Pfam" id="PF23759"/>
    </source>
</evidence>
<feature type="chain" id="PRO_5022917168" evidence="2">
    <location>
        <begin position="25"/>
        <end position="1544"/>
    </location>
</feature>